<evidence type="ECO:0000259" key="3">
    <source>
        <dbReference type="PROSITE" id="PS50014"/>
    </source>
</evidence>
<gene>
    <name evidence="4" type="ORF">T459_14662</name>
</gene>
<dbReference type="Gene3D" id="1.20.920.10">
    <property type="entry name" value="Bromodomain-like"/>
    <property type="match status" value="1"/>
</dbReference>
<dbReference type="Gramene" id="PHT81647">
    <property type="protein sequence ID" value="PHT81647"/>
    <property type="gene ID" value="T459_14662"/>
</dbReference>
<reference evidence="4 5" key="1">
    <citation type="journal article" date="2014" name="Nat. Genet.">
        <title>Genome sequence of the hot pepper provides insights into the evolution of pungency in Capsicum species.</title>
        <authorList>
            <person name="Kim S."/>
            <person name="Park M."/>
            <person name="Yeom S.I."/>
            <person name="Kim Y.M."/>
            <person name="Lee J.M."/>
            <person name="Lee H.A."/>
            <person name="Seo E."/>
            <person name="Choi J."/>
            <person name="Cheong K."/>
            <person name="Kim K.T."/>
            <person name="Jung K."/>
            <person name="Lee G.W."/>
            <person name="Oh S.K."/>
            <person name="Bae C."/>
            <person name="Kim S.B."/>
            <person name="Lee H.Y."/>
            <person name="Kim S.Y."/>
            <person name="Kim M.S."/>
            <person name="Kang B.C."/>
            <person name="Jo Y.D."/>
            <person name="Yang H.B."/>
            <person name="Jeong H.J."/>
            <person name="Kang W.H."/>
            <person name="Kwon J.K."/>
            <person name="Shin C."/>
            <person name="Lim J.Y."/>
            <person name="Park J.H."/>
            <person name="Huh J.H."/>
            <person name="Kim J.S."/>
            <person name="Kim B.D."/>
            <person name="Cohen O."/>
            <person name="Paran I."/>
            <person name="Suh M.C."/>
            <person name="Lee S.B."/>
            <person name="Kim Y.K."/>
            <person name="Shin Y."/>
            <person name="Noh S.J."/>
            <person name="Park J."/>
            <person name="Seo Y.S."/>
            <person name="Kwon S.Y."/>
            <person name="Kim H.A."/>
            <person name="Park J.M."/>
            <person name="Kim H.J."/>
            <person name="Choi S.B."/>
            <person name="Bosland P.W."/>
            <person name="Reeves G."/>
            <person name="Jo S.H."/>
            <person name="Lee B.W."/>
            <person name="Cho H.T."/>
            <person name="Choi H.S."/>
            <person name="Lee M.S."/>
            <person name="Yu Y."/>
            <person name="Do Choi Y."/>
            <person name="Park B.S."/>
            <person name="van Deynze A."/>
            <person name="Ashrafi H."/>
            <person name="Hill T."/>
            <person name="Kim W.T."/>
            <person name="Pai H.S."/>
            <person name="Ahn H.K."/>
            <person name="Yeam I."/>
            <person name="Giovannoni J.J."/>
            <person name="Rose J.K."/>
            <person name="Sorensen I."/>
            <person name="Lee S.J."/>
            <person name="Kim R.W."/>
            <person name="Choi I.Y."/>
            <person name="Choi B.S."/>
            <person name="Lim J.S."/>
            <person name="Lee Y.H."/>
            <person name="Choi D."/>
        </authorList>
    </citation>
    <scope>NUCLEOTIDE SEQUENCE [LARGE SCALE GENOMIC DNA]</scope>
    <source>
        <strain evidence="5">cv. CM334</strain>
    </source>
</reference>
<dbReference type="PANTHER" id="PTHR45926">
    <property type="entry name" value="OSJNBA0053K19.4 PROTEIN"/>
    <property type="match status" value="1"/>
</dbReference>
<evidence type="ECO:0000313" key="5">
    <source>
        <dbReference type="Proteomes" id="UP000222542"/>
    </source>
</evidence>
<evidence type="ECO:0000256" key="2">
    <source>
        <dbReference type="PROSITE-ProRule" id="PRU00035"/>
    </source>
</evidence>
<dbReference type="InterPro" id="IPR036427">
    <property type="entry name" value="Bromodomain-like_sf"/>
</dbReference>
<dbReference type="AlphaFoldDB" id="A0A2G2ZI16"/>
<protein>
    <recommendedName>
        <fullName evidence="3">Bromo domain-containing protein</fullName>
    </recommendedName>
</protein>
<name>A0A2G2ZI16_CAPAN</name>
<dbReference type="SMART" id="SM00297">
    <property type="entry name" value="BROMO"/>
    <property type="match status" value="1"/>
</dbReference>
<keyword evidence="1 2" id="KW-0103">Bromodomain</keyword>
<dbReference type="PRINTS" id="PR00503">
    <property type="entry name" value="BROMODOMAIN"/>
</dbReference>
<dbReference type="PROSITE" id="PS50014">
    <property type="entry name" value="BROMODOMAIN_2"/>
    <property type="match status" value="1"/>
</dbReference>
<sequence>MLEWLLGRFKYKVSTLIVIRVVFVLEDKHKWAEPFMEPVDVKGLRLDDYYEVIEKTMDFSTIKNKMEEKDGSSNNHVQEICEDVMTRYAERKCYTVLMIPKDHNITHE</sequence>
<dbReference type="Proteomes" id="UP000222542">
    <property type="component" value="Unassembled WGS sequence"/>
</dbReference>
<dbReference type="STRING" id="4072.A0A2G2ZI16"/>
<organism evidence="4 5">
    <name type="scientific">Capsicum annuum</name>
    <name type="common">Capsicum pepper</name>
    <dbReference type="NCBI Taxonomy" id="4072"/>
    <lineage>
        <taxon>Eukaryota</taxon>
        <taxon>Viridiplantae</taxon>
        <taxon>Streptophyta</taxon>
        <taxon>Embryophyta</taxon>
        <taxon>Tracheophyta</taxon>
        <taxon>Spermatophyta</taxon>
        <taxon>Magnoliopsida</taxon>
        <taxon>eudicotyledons</taxon>
        <taxon>Gunneridae</taxon>
        <taxon>Pentapetalae</taxon>
        <taxon>asterids</taxon>
        <taxon>lamiids</taxon>
        <taxon>Solanales</taxon>
        <taxon>Solanaceae</taxon>
        <taxon>Solanoideae</taxon>
        <taxon>Capsiceae</taxon>
        <taxon>Capsicum</taxon>
    </lineage>
</organism>
<accession>A0A2G2ZI16</accession>
<dbReference type="SUPFAM" id="SSF47370">
    <property type="entry name" value="Bromodomain"/>
    <property type="match status" value="1"/>
</dbReference>
<dbReference type="EMBL" id="AYRZ02000005">
    <property type="protein sequence ID" value="PHT81647.1"/>
    <property type="molecule type" value="Genomic_DNA"/>
</dbReference>
<evidence type="ECO:0000256" key="1">
    <source>
        <dbReference type="ARBA" id="ARBA00023117"/>
    </source>
</evidence>
<keyword evidence="5" id="KW-1185">Reference proteome</keyword>
<dbReference type="Pfam" id="PF00439">
    <property type="entry name" value="Bromodomain"/>
    <property type="match status" value="1"/>
</dbReference>
<evidence type="ECO:0000313" key="4">
    <source>
        <dbReference type="EMBL" id="PHT81647.1"/>
    </source>
</evidence>
<feature type="domain" description="Bromo" evidence="3">
    <location>
        <begin position="27"/>
        <end position="84"/>
    </location>
</feature>
<comment type="caution">
    <text evidence="4">The sequence shown here is derived from an EMBL/GenBank/DDBJ whole genome shotgun (WGS) entry which is preliminary data.</text>
</comment>
<dbReference type="InterPro" id="IPR001487">
    <property type="entry name" value="Bromodomain"/>
</dbReference>
<reference evidence="4 5" key="2">
    <citation type="journal article" date="2017" name="Genome Biol.">
        <title>New reference genome sequences of hot pepper reveal the massive evolution of plant disease-resistance genes by retroduplication.</title>
        <authorList>
            <person name="Kim S."/>
            <person name="Park J."/>
            <person name="Yeom S.I."/>
            <person name="Kim Y.M."/>
            <person name="Seo E."/>
            <person name="Kim K.T."/>
            <person name="Kim M.S."/>
            <person name="Lee J.M."/>
            <person name="Cheong K."/>
            <person name="Shin H.S."/>
            <person name="Kim S.B."/>
            <person name="Han K."/>
            <person name="Lee J."/>
            <person name="Park M."/>
            <person name="Lee H.A."/>
            <person name="Lee H.Y."/>
            <person name="Lee Y."/>
            <person name="Oh S."/>
            <person name="Lee J.H."/>
            <person name="Choi E."/>
            <person name="Choi E."/>
            <person name="Lee S.E."/>
            <person name="Jeon J."/>
            <person name="Kim H."/>
            <person name="Choi G."/>
            <person name="Song H."/>
            <person name="Lee J."/>
            <person name="Lee S.C."/>
            <person name="Kwon J.K."/>
            <person name="Lee H.Y."/>
            <person name="Koo N."/>
            <person name="Hong Y."/>
            <person name="Kim R.W."/>
            <person name="Kang W.H."/>
            <person name="Huh J.H."/>
            <person name="Kang B.C."/>
            <person name="Yang T.J."/>
            <person name="Lee Y.H."/>
            <person name="Bennetzen J.L."/>
            <person name="Choi D."/>
        </authorList>
    </citation>
    <scope>NUCLEOTIDE SEQUENCE [LARGE SCALE GENOMIC DNA]</scope>
    <source>
        <strain evidence="5">cv. CM334</strain>
    </source>
</reference>
<proteinExistence type="predicted"/>